<dbReference type="SUPFAM" id="SSF52540">
    <property type="entry name" value="P-loop containing nucleoside triphosphate hydrolases"/>
    <property type="match status" value="1"/>
</dbReference>
<protein>
    <submittedName>
        <fullName evidence="5">DEAD/DEAH box helicase-like</fullName>
    </submittedName>
</protein>
<dbReference type="GO" id="GO:0003676">
    <property type="term" value="F:nucleic acid binding"/>
    <property type="evidence" value="ECO:0007669"/>
    <property type="project" value="InterPro"/>
</dbReference>
<keyword evidence="5" id="KW-0378">Hydrolase</keyword>
<evidence type="ECO:0000256" key="1">
    <source>
        <dbReference type="ARBA" id="ARBA00022741"/>
    </source>
</evidence>
<dbReference type="GO" id="GO:0036297">
    <property type="term" value="P:interstrand cross-link repair"/>
    <property type="evidence" value="ECO:0007669"/>
    <property type="project" value="TreeGrafter"/>
</dbReference>
<organism evidence="5">
    <name type="scientific">Trichodesmium erythraeum (strain IMS101)</name>
    <dbReference type="NCBI Taxonomy" id="203124"/>
    <lineage>
        <taxon>Bacteria</taxon>
        <taxon>Bacillati</taxon>
        <taxon>Cyanobacteriota</taxon>
        <taxon>Cyanophyceae</taxon>
        <taxon>Oscillatoriophycideae</taxon>
        <taxon>Oscillatoriales</taxon>
        <taxon>Microcoleaceae</taxon>
        <taxon>Trichodesmium</taxon>
    </lineage>
</organism>
<dbReference type="CDD" id="cd17923">
    <property type="entry name" value="DEXHc_Hrq1-like"/>
    <property type="match status" value="1"/>
</dbReference>
<dbReference type="OrthoDB" id="9774462at2"/>
<dbReference type="PROSITE" id="PS51194">
    <property type="entry name" value="HELICASE_CTER"/>
    <property type="match status" value="1"/>
</dbReference>
<dbReference type="eggNOG" id="COG1061">
    <property type="taxonomic scope" value="Bacteria"/>
</dbReference>
<evidence type="ECO:0000256" key="2">
    <source>
        <dbReference type="ARBA" id="ARBA00022840"/>
    </source>
</evidence>
<gene>
    <name evidence="5" type="ordered locus">Tery_3683</name>
</gene>
<dbReference type="Pfam" id="PF00270">
    <property type="entry name" value="DEAD"/>
    <property type="match status" value="1"/>
</dbReference>
<dbReference type="EMBL" id="CP000393">
    <property type="protein sequence ID" value="ABG52744.1"/>
    <property type="molecule type" value="Genomic_DNA"/>
</dbReference>
<reference evidence="5" key="1">
    <citation type="submission" date="2006-06" db="EMBL/GenBank/DDBJ databases">
        <title>Complete sequence of Trichodesmium erythraeum IMS101.</title>
        <authorList>
            <consortium name="US DOE Joint Genome Institute"/>
            <person name="Copeland A."/>
            <person name="Lucas S."/>
            <person name="Lapidus A."/>
            <person name="Barry K."/>
            <person name="Detter J.C."/>
            <person name="Glavina del Rio T."/>
            <person name="Hammon N."/>
            <person name="Israni S."/>
            <person name="Dalin E."/>
            <person name="Tice H."/>
            <person name="Pitluck S."/>
            <person name="Kiss H."/>
            <person name="Munk A.C."/>
            <person name="Brettin T."/>
            <person name="Bruce D."/>
            <person name="Han C."/>
            <person name="Tapia R."/>
            <person name="Gilna P."/>
            <person name="Schmutz J."/>
            <person name="Larimer F."/>
            <person name="Land M."/>
            <person name="Hauser L."/>
            <person name="Kyrpides N."/>
            <person name="Kim E."/>
            <person name="Richardson P."/>
        </authorList>
    </citation>
    <scope>NUCLEOTIDE SEQUENCE [LARGE SCALE GENOMIC DNA]</scope>
    <source>
        <strain evidence="5">IMS101</strain>
    </source>
</reference>
<dbReference type="Pfam" id="PF09369">
    <property type="entry name" value="MZB"/>
    <property type="match status" value="1"/>
</dbReference>
<keyword evidence="2" id="KW-0067">ATP-binding</keyword>
<evidence type="ECO:0000313" key="5">
    <source>
        <dbReference type="EMBL" id="ABG52744.1"/>
    </source>
</evidence>
<dbReference type="PANTHER" id="PTHR47957">
    <property type="entry name" value="ATP-DEPENDENT HELICASE HRQ1"/>
    <property type="match status" value="1"/>
</dbReference>
<dbReference type="InterPro" id="IPR027417">
    <property type="entry name" value="P-loop_NTPase"/>
</dbReference>
<name>Q10YD0_TRIEI</name>
<proteinExistence type="predicted"/>
<feature type="domain" description="Helicase C-terminal" evidence="4">
    <location>
        <begin position="387"/>
        <end position="539"/>
    </location>
</feature>
<dbReference type="AlphaFoldDB" id="Q10YD0"/>
<dbReference type="HOGENOM" id="CLU_000809_2_0_3"/>
<dbReference type="SMART" id="SM00487">
    <property type="entry name" value="DEXDc"/>
    <property type="match status" value="1"/>
</dbReference>
<dbReference type="SMART" id="SM00490">
    <property type="entry name" value="HELICc"/>
    <property type="match status" value="1"/>
</dbReference>
<dbReference type="InterPro" id="IPR018973">
    <property type="entry name" value="MZB"/>
</dbReference>
<keyword evidence="5" id="KW-0347">Helicase</keyword>
<dbReference type="GO" id="GO:0006289">
    <property type="term" value="P:nucleotide-excision repair"/>
    <property type="evidence" value="ECO:0007669"/>
    <property type="project" value="TreeGrafter"/>
</dbReference>
<sequence>MTDQPKNSTDIIRAGNQLPSPPEWLKIGAKVYSPEHGIGQITAVLGKRLIVDFLESHKPVHFLDWQIAIKKKEINPRDGKNFNHQKLQEAKKSKISSAEIEAIPRPVFQKIAQEFLDNLVAIDNTPPTPGKLYPLPEDLPITLKKTLIIHNIRQLYEHQIESLTALRKGLDLCIFTPTASGKTLCYNLAILESCLQQPETRALYIFPLKALALDQTQKLERMVSYFPKNSVKIGLITGDISSENRKKLFIPNPPNILGVSPDLLHYQLYKITSKDREKWRQFFQQLRYVVIDESHTYIGAFGAHFANLIRRLKMVVDIVGGSSEKLQFIFSSATIGNPAEMAMRFSDRSHQPERLHLISKSGADSSGKTILFLEPSQIANPDSCKIILSWLRYNLTGVVFSNSRSAVKKLLGIIKRTADKNGESYLADKIAIFYGSLEFHRRQDIIQKLQTGVVKVILSTSALEAGIDLPELDCCLVRGYPGSLMSWKQRIGRVGRKNPGLIMFLPVAQNTLDNFYGNKPDLLLNGEAESATFNPNYPTILGKHLECSCVESGIPLSEIKKRFGEVAKVIVDSLLKQEKIYINNSNQLWGYGYPHRNVNLRGHAQNDVDLINVNTGKSFEKMPMSLAHKEVFPGAIYCAQNYDGDLISYHSENLDLDQKQAILKPLAKNYNLETVPNNQLAIKEIQQLEIPQIIQTNISHARLRLSLFWGEVTFLVNGYQLLATKYEKGVEKTTVLDEKNFDPPYQTQYQAPVLKVEINDAFSQAIRESIREIQYKIKDKYKTKIPDNLKCLWSCNPDFIALHSMGHQIISAIPLVVLSSSQDVEFFVQRQGGETIGYFFDTCDGGNGASEAIFNQLLKFVHKAIALAKNCDCEYGCPRCLTHHRCPQKNKGLYKDLGLLLLQAI</sequence>
<dbReference type="GO" id="GO:0005524">
    <property type="term" value="F:ATP binding"/>
    <property type="evidence" value="ECO:0007669"/>
    <property type="project" value="UniProtKB-KW"/>
</dbReference>
<evidence type="ECO:0000259" key="4">
    <source>
        <dbReference type="PROSITE" id="PS51194"/>
    </source>
</evidence>
<dbReference type="Pfam" id="PF00271">
    <property type="entry name" value="Helicase_C"/>
    <property type="match status" value="1"/>
</dbReference>
<evidence type="ECO:0000259" key="3">
    <source>
        <dbReference type="PROSITE" id="PS51192"/>
    </source>
</evidence>
<dbReference type="PROSITE" id="PS51192">
    <property type="entry name" value="HELICASE_ATP_BIND_1"/>
    <property type="match status" value="1"/>
</dbReference>
<feature type="domain" description="Helicase ATP-binding" evidence="3">
    <location>
        <begin position="163"/>
        <end position="353"/>
    </location>
</feature>
<dbReference type="InterPro" id="IPR001650">
    <property type="entry name" value="Helicase_C-like"/>
</dbReference>
<dbReference type="RefSeq" id="WP_011613076.1">
    <property type="nucleotide sequence ID" value="NC_008312.1"/>
</dbReference>
<dbReference type="eggNOG" id="COG1205">
    <property type="taxonomic scope" value="Bacteria"/>
</dbReference>
<dbReference type="InterPro" id="IPR014001">
    <property type="entry name" value="Helicase_ATP-bd"/>
</dbReference>
<dbReference type="GO" id="GO:0043138">
    <property type="term" value="F:3'-5' DNA helicase activity"/>
    <property type="evidence" value="ECO:0007669"/>
    <property type="project" value="TreeGrafter"/>
</dbReference>
<dbReference type="Gene3D" id="3.40.50.300">
    <property type="entry name" value="P-loop containing nucleotide triphosphate hydrolases"/>
    <property type="match status" value="2"/>
</dbReference>
<accession>Q10YD0</accession>
<dbReference type="KEGG" id="ter:Tery_3683"/>
<dbReference type="PANTHER" id="PTHR47957:SF3">
    <property type="entry name" value="ATP-DEPENDENT HELICASE HRQ1"/>
    <property type="match status" value="1"/>
</dbReference>
<dbReference type="InterPro" id="IPR011545">
    <property type="entry name" value="DEAD/DEAH_box_helicase_dom"/>
</dbReference>
<keyword evidence="1" id="KW-0547">Nucleotide-binding</keyword>